<keyword evidence="4" id="KW-1185">Reference proteome</keyword>
<dbReference type="PANTHER" id="PTHR21198">
    <property type="entry name" value="GLUTAMATE RACEMASE"/>
    <property type="match status" value="1"/>
</dbReference>
<reference evidence="3 4" key="1">
    <citation type="submission" date="2019-03" db="EMBL/GenBank/DDBJ databases">
        <authorList>
            <person name="Gaulin E."/>
            <person name="Dumas B."/>
        </authorList>
    </citation>
    <scope>NUCLEOTIDE SEQUENCE [LARGE SCALE GENOMIC DNA]</scope>
    <source>
        <strain evidence="3">CBS 568.67</strain>
    </source>
</reference>
<dbReference type="Proteomes" id="UP000332933">
    <property type="component" value="Unassembled WGS sequence"/>
</dbReference>
<dbReference type="EMBL" id="CAADRA010006468">
    <property type="protein sequence ID" value="VFT95838.1"/>
    <property type="molecule type" value="Genomic_DNA"/>
</dbReference>
<reference evidence="2" key="2">
    <citation type="submission" date="2019-06" db="EMBL/GenBank/DDBJ databases">
        <title>Genomics analysis of Aphanomyces spp. identifies a new class of oomycete effector associated with host adaptation.</title>
        <authorList>
            <person name="Gaulin E."/>
        </authorList>
    </citation>
    <scope>NUCLEOTIDE SEQUENCE</scope>
    <source>
        <strain evidence="2">CBS 578.67</strain>
    </source>
</reference>
<name>A0A485LCF6_9STRA</name>
<accession>A0A485LCF6</accession>
<evidence type="ECO:0000313" key="2">
    <source>
        <dbReference type="EMBL" id="KAF0689442.1"/>
    </source>
</evidence>
<dbReference type="PANTHER" id="PTHR21198:SF3">
    <property type="entry name" value="GLUTAMATE RACEMASE"/>
    <property type="match status" value="1"/>
</dbReference>
<organism evidence="3 4">
    <name type="scientific">Aphanomyces stellatus</name>
    <dbReference type="NCBI Taxonomy" id="120398"/>
    <lineage>
        <taxon>Eukaryota</taxon>
        <taxon>Sar</taxon>
        <taxon>Stramenopiles</taxon>
        <taxon>Oomycota</taxon>
        <taxon>Saprolegniomycetes</taxon>
        <taxon>Saprolegniales</taxon>
        <taxon>Verrucalvaceae</taxon>
        <taxon>Aphanomyces</taxon>
    </lineage>
</organism>
<dbReference type="GO" id="GO:0047661">
    <property type="term" value="F:amino-acid racemase activity"/>
    <property type="evidence" value="ECO:0007669"/>
    <property type="project" value="InterPro"/>
</dbReference>
<sequence>MVYSNAMNISMELDKKPALLGILGGVGPAAGLVLHQAILHHTVNGGTDEGHIPVLHISCPAAITPRPLYLRQLATSVGALKAIENPAAGMQRCLDMLVQATSHPKKRLIVGVPCNTFHTPPIWDVFAVSVAQSYAPTDVVLLHMLDETVRHIRIVAPAARVVGVMSITSARDARLFHNLLEPHGYSVVQVPASLQEELNDTIFNTEWGIKSTAPTIHPRAVANFEGYARLLARDCGAQVAILGCTEIPMALPGSEVDGMVLVDPMVALARAMIREADATKLKH</sequence>
<dbReference type="InterPro" id="IPR015942">
    <property type="entry name" value="Asp/Glu/hydantoin_racemase"/>
</dbReference>
<dbReference type="Pfam" id="PF01177">
    <property type="entry name" value="Asp_Glu_race"/>
    <property type="match status" value="1"/>
</dbReference>
<evidence type="ECO:0000313" key="3">
    <source>
        <dbReference type="EMBL" id="VFT95838.1"/>
    </source>
</evidence>
<dbReference type="OrthoDB" id="187836at2759"/>
<dbReference type="AlphaFoldDB" id="A0A485LCF6"/>
<dbReference type="Gene3D" id="3.40.50.1860">
    <property type="match status" value="2"/>
</dbReference>
<dbReference type="EMBL" id="VJMH01006447">
    <property type="protein sequence ID" value="KAF0689442.1"/>
    <property type="molecule type" value="Genomic_DNA"/>
</dbReference>
<evidence type="ECO:0000313" key="4">
    <source>
        <dbReference type="Proteomes" id="UP000332933"/>
    </source>
</evidence>
<gene>
    <name evidence="3" type="primary">Aste57867_19114</name>
    <name evidence="2" type="ORF">As57867_019050</name>
    <name evidence="3" type="ORF">ASTE57867_19114</name>
</gene>
<dbReference type="SUPFAM" id="SSF53681">
    <property type="entry name" value="Aspartate/glutamate racemase"/>
    <property type="match status" value="1"/>
</dbReference>
<dbReference type="InterPro" id="IPR001920">
    <property type="entry name" value="Asp/Glu_race"/>
</dbReference>
<proteinExistence type="predicted"/>
<evidence type="ECO:0000256" key="1">
    <source>
        <dbReference type="ARBA" id="ARBA00023235"/>
    </source>
</evidence>
<keyword evidence="1" id="KW-0413">Isomerase</keyword>
<protein>
    <submittedName>
        <fullName evidence="3">Aste57867_19114 protein</fullName>
    </submittedName>
</protein>